<dbReference type="EMBL" id="CCYD01002424">
    <property type="protein sequence ID" value="CEG47297.1"/>
    <property type="molecule type" value="Genomic_DNA"/>
</dbReference>
<reference evidence="2" key="1">
    <citation type="submission" date="2014-09" db="EMBL/GenBank/DDBJ databases">
        <authorList>
            <person name="Sharma Rahul"/>
            <person name="Thines Marco"/>
        </authorList>
    </citation>
    <scope>NUCLEOTIDE SEQUENCE [LARGE SCALE GENOMIC DNA]</scope>
</reference>
<proteinExistence type="predicted"/>
<keyword evidence="2" id="KW-1185">Reference proteome</keyword>
<evidence type="ECO:0000313" key="1">
    <source>
        <dbReference type="EMBL" id="CEG47297.1"/>
    </source>
</evidence>
<protein>
    <submittedName>
        <fullName evidence="1">Uncharacterized protein</fullName>
    </submittedName>
</protein>
<sequence length="53" mass="5738">MNRVRLRDIVGWAIAKSGSSSEVAVNAKIYATVQADIAHAMPSQGRLEREVSP</sequence>
<evidence type="ECO:0000313" key="2">
    <source>
        <dbReference type="Proteomes" id="UP000054928"/>
    </source>
</evidence>
<accession>A0A0P1B0A5</accession>
<dbReference type="Proteomes" id="UP000054928">
    <property type="component" value="Unassembled WGS sequence"/>
</dbReference>
<dbReference type="AlphaFoldDB" id="A0A0P1B0A5"/>
<organism evidence="1 2">
    <name type="scientific">Plasmopara halstedii</name>
    <name type="common">Downy mildew of sunflower</name>
    <dbReference type="NCBI Taxonomy" id="4781"/>
    <lineage>
        <taxon>Eukaryota</taxon>
        <taxon>Sar</taxon>
        <taxon>Stramenopiles</taxon>
        <taxon>Oomycota</taxon>
        <taxon>Peronosporomycetes</taxon>
        <taxon>Peronosporales</taxon>
        <taxon>Peronosporaceae</taxon>
        <taxon>Plasmopara</taxon>
    </lineage>
</organism>
<dbReference type="GeneID" id="36399007"/>
<name>A0A0P1B0A5_PLAHL</name>
<dbReference type="RefSeq" id="XP_024583666.1">
    <property type="nucleotide sequence ID" value="XM_024718249.1"/>
</dbReference>